<evidence type="ECO:0000313" key="1">
    <source>
        <dbReference type="EMBL" id="KAG2198977.1"/>
    </source>
</evidence>
<gene>
    <name evidence="1" type="ORF">INT47_013161</name>
</gene>
<dbReference type="Proteomes" id="UP000603453">
    <property type="component" value="Unassembled WGS sequence"/>
</dbReference>
<organism evidence="1 2">
    <name type="scientific">Mucor saturninus</name>
    <dbReference type="NCBI Taxonomy" id="64648"/>
    <lineage>
        <taxon>Eukaryota</taxon>
        <taxon>Fungi</taxon>
        <taxon>Fungi incertae sedis</taxon>
        <taxon>Mucoromycota</taxon>
        <taxon>Mucoromycotina</taxon>
        <taxon>Mucoromycetes</taxon>
        <taxon>Mucorales</taxon>
        <taxon>Mucorineae</taxon>
        <taxon>Mucoraceae</taxon>
        <taxon>Mucor</taxon>
    </lineage>
</organism>
<dbReference type="PANTHER" id="PTHR31919:SF1">
    <property type="entry name" value="ZINC FINGERS AND HOMEOBOXES PROTEIN 1, ISOFORM 2"/>
    <property type="match status" value="1"/>
</dbReference>
<protein>
    <submittedName>
        <fullName evidence="1">Uncharacterized protein</fullName>
    </submittedName>
</protein>
<keyword evidence="2" id="KW-1185">Reference proteome</keyword>
<reference evidence="1" key="1">
    <citation type="submission" date="2020-12" db="EMBL/GenBank/DDBJ databases">
        <title>Metabolic potential, ecology and presence of endohyphal bacteria is reflected in genomic diversity of Mucoromycotina.</title>
        <authorList>
            <person name="Muszewska A."/>
            <person name="Okrasinska A."/>
            <person name="Steczkiewicz K."/>
            <person name="Drgas O."/>
            <person name="Orlowska M."/>
            <person name="Perlinska-Lenart U."/>
            <person name="Aleksandrzak-Piekarczyk T."/>
            <person name="Szatraj K."/>
            <person name="Zielenkiewicz U."/>
            <person name="Pilsyk S."/>
            <person name="Malc E."/>
            <person name="Mieczkowski P."/>
            <person name="Kruszewska J.S."/>
            <person name="Biernat P."/>
            <person name="Pawlowska J."/>
        </authorList>
    </citation>
    <scope>NUCLEOTIDE SEQUENCE</scope>
    <source>
        <strain evidence="1">WA0000017839</strain>
    </source>
</reference>
<dbReference type="OrthoDB" id="2124108at2759"/>
<dbReference type="PANTHER" id="PTHR31919">
    <property type="entry name" value="ZINC FINGERS AND HOMEOBOXES PROTEIN 1, ISOFORM 2"/>
    <property type="match status" value="1"/>
</dbReference>
<dbReference type="InterPro" id="IPR041404">
    <property type="entry name" value="DUF5588"/>
</dbReference>
<name>A0A8H7QUJ2_9FUNG</name>
<comment type="caution">
    <text evidence="1">The sequence shown here is derived from an EMBL/GenBank/DDBJ whole genome shotgun (WGS) entry which is preliminary data.</text>
</comment>
<dbReference type="EMBL" id="JAEPRD010000102">
    <property type="protein sequence ID" value="KAG2198977.1"/>
    <property type="molecule type" value="Genomic_DNA"/>
</dbReference>
<sequence>MSDQEDGLFGFDFDEQDFVTKQPTKVQVDKIDYEAKIETDGWFLHSDKSFDDIMLEQHGPNQIKSIIDYHYLYKRYEPALTAALGFIRVATTNKACKVNGTKEISEIAMHCAAKLNRLDILKELLNNKSHTQDTGLYLLRIKFFPLVGQYTEAMDACITYHKERKLDYRVWSHMANIFLGSLERDTRTHENEMRRHLAKLSLVRAIHIYTISRWNTQVDFVKQRFQAELHLLQARLEATEGEADTFVDWIAQGHPKREEAGLDEFNWQDIIWIYKDWALRQDLDLDDQVKAVKDL</sequence>
<evidence type="ECO:0000313" key="2">
    <source>
        <dbReference type="Proteomes" id="UP000603453"/>
    </source>
</evidence>
<dbReference type="AlphaFoldDB" id="A0A8H7QUJ2"/>
<accession>A0A8H7QUJ2</accession>
<proteinExistence type="predicted"/>